<sequence length="145" mass="16243">MASHATEWSINSVDRYFLISKSFKNMSRRILIVDDEADLVEALSLKLQGGDYDIDTANNGMEALEQLSKSKADIVLLDLIMPKLDGFGFLDALRKQNVDVPVIVLSNLGQAEDIERAQKYDAVKHFFVKADTPLDDIVKKLSEII</sequence>
<evidence type="ECO:0000256" key="2">
    <source>
        <dbReference type="PROSITE-ProRule" id="PRU00169"/>
    </source>
</evidence>
<protein>
    <recommendedName>
        <fullName evidence="3">Response regulatory domain-containing protein</fullName>
    </recommendedName>
</protein>
<dbReference type="Proteomes" id="UP000178656">
    <property type="component" value="Unassembled WGS sequence"/>
</dbReference>
<dbReference type="PANTHER" id="PTHR44591">
    <property type="entry name" value="STRESS RESPONSE REGULATOR PROTEIN 1"/>
    <property type="match status" value="1"/>
</dbReference>
<dbReference type="Gene3D" id="3.40.50.2300">
    <property type="match status" value="1"/>
</dbReference>
<evidence type="ECO:0000256" key="1">
    <source>
        <dbReference type="ARBA" id="ARBA00022553"/>
    </source>
</evidence>
<dbReference type="CDD" id="cd17574">
    <property type="entry name" value="REC_OmpR"/>
    <property type="match status" value="1"/>
</dbReference>
<keyword evidence="1 2" id="KW-0597">Phosphoprotein</keyword>
<reference evidence="4 5" key="1">
    <citation type="journal article" date="2016" name="Nat. Commun.">
        <title>Thousands of microbial genomes shed light on interconnected biogeochemical processes in an aquifer system.</title>
        <authorList>
            <person name="Anantharaman K."/>
            <person name="Brown C.T."/>
            <person name="Hug L.A."/>
            <person name="Sharon I."/>
            <person name="Castelle C.J."/>
            <person name="Probst A.J."/>
            <person name="Thomas B.C."/>
            <person name="Singh A."/>
            <person name="Wilkins M.J."/>
            <person name="Karaoz U."/>
            <person name="Brodie E.L."/>
            <person name="Williams K.H."/>
            <person name="Hubbard S.S."/>
            <person name="Banfield J.F."/>
        </authorList>
    </citation>
    <scope>NUCLEOTIDE SEQUENCE [LARGE SCALE GENOMIC DNA]</scope>
</reference>
<comment type="caution">
    <text evidence="4">The sequence shown here is derived from an EMBL/GenBank/DDBJ whole genome shotgun (WGS) entry which is preliminary data.</text>
</comment>
<feature type="modified residue" description="4-aspartylphosphate" evidence="2">
    <location>
        <position position="78"/>
    </location>
</feature>
<dbReference type="EMBL" id="MFGM01000085">
    <property type="protein sequence ID" value="OGF34052.1"/>
    <property type="molecule type" value="Genomic_DNA"/>
</dbReference>
<evidence type="ECO:0000259" key="3">
    <source>
        <dbReference type="PROSITE" id="PS50110"/>
    </source>
</evidence>
<accession>A0A1F5T532</accession>
<dbReference type="InterPro" id="IPR011006">
    <property type="entry name" value="CheY-like_superfamily"/>
</dbReference>
<proteinExistence type="predicted"/>
<gene>
    <name evidence="4" type="ORF">A2482_03435</name>
</gene>
<feature type="domain" description="Response regulatory" evidence="3">
    <location>
        <begin position="29"/>
        <end position="145"/>
    </location>
</feature>
<dbReference type="SUPFAM" id="SSF52172">
    <property type="entry name" value="CheY-like"/>
    <property type="match status" value="1"/>
</dbReference>
<organism evidence="4 5">
    <name type="scientific">Candidatus Falkowbacteria bacterium RIFOXYC2_FULL_48_21</name>
    <dbReference type="NCBI Taxonomy" id="1798005"/>
    <lineage>
        <taxon>Bacteria</taxon>
        <taxon>Candidatus Falkowiibacteriota</taxon>
    </lineage>
</organism>
<dbReference type="SMART" id="SM00448">
    <property type="entry name" value="REC"/>
    <property type="match status" value="1"/>
</dbReference>
<name>A0A1F5T532_9BACT</name>
<dbReference type="PANTHER" id="PTHR44591:SF3">
    <property type="entry name" value="RESPONSE REGULATORY DOMAIN-CONTAINING PROTEIN"/>
    <property type="match status" value="1"/>
</dbReference>
<dbReference type="InterPro" id="IPR050595">
    <property type="entry name" value="Bact_response_regulator"/>
</dbReference>
<evidence type="ECO:0000313" key="5">
    <source>
        <dbReference type="Proteomes" id="UP000178656"/>
    </source>
</evidence>
<dbReference type="Pfam" id="PF00072">
    <property type="entry name" value="Response_reg"/>
    <property type="match status" value="1"/>
</dbReference>
<evidence type="ECO:0000313" key="4">
    <source>
        <dbReference type="EMBL" id="OGF34052.1"/>
    </source>
</evidence>
<dbReference type="AlphaFoldDB" id="A0A1F5T532"/>
<dbReference type="InterPro" id="IPR001789">
    <property type="entry name" value="Sig_transdc_resp-reg_receiver"/>
</dbReference>
<dbReference type="GO" id="GO:0000160">
    <property type="term" value="P:phosphorelay signal transduction system"/>
    <property type="evidence" value="ECO:0007669"/>
    <property type="project" value="InterPro"/>
</dbReference>
<dbReference type="PROSITE" id="PS50110">
    <property type="entry name" value="RESPONSE_REGULATORY"/>
    <property type="match status" value="1"/>
</dbReference>